<evidence type="ECO:0000256" key="1">
    <source>
        <dbReference type="SAM" id="Phobius"/>
    </source>
</evidence>
<dbReference type="EMBL" id="QAYG01000009">
    <property type="protein sequence ID" value="PTW58738.1"/>
    <property type="molecule type" value="Genomic_DNA"/>
</dbReference>
<name>A0A2T5V4Q8_9HYPH</name>
<organism evidence="3 4">
    <name type="scientific">Breoghania corrubedonensis</name>
    <dbReference type="NCBI Taxonomy" id="665038"/>
    <lineage>
        <taxon>Bacteria</taxon>
        <taxon>Pseudomonadati</taxon>
        <taxon>Pseudomonadota</taxon>
        <taxon>Alphaproteobacteria</taxon>
        <taxon>Hyphomicrobiales</taxon>
        <taxon>Stappiaceae</taxon>
        <taxon>Breoghania</taxon>
    </lineage>
</organism>
<dbReference type="RefSeq" id="WP_107991272.1">
    <property type="nucleotide sequence ID" value="NZ_QAYG01000009.1"/>
</dbReference>
<feature type="transmembrane region" description="Helical" evidence="1">
    <location>
        <begin position="168"/>
        <end position="188"/>
    </location>
</feature>
<gene>
    <name evidence="3" type="ORF">C8N35_10941</name>
</gene>
<evidence type="ECO:0000259" key="2">
    <source>
        <dbReference type="Pfam" id="PF14145"/>
    </source>
</evidence>
<feature type="domain" description="YrhK" evidence="2">
    <location>
        <begin position="25"/>
        <end position="80"/>
    </location>
</feature>
<dbReference type="InterPro" id="IPR025424">
    <property type="entry name" value="YrhK_domain"/>
</dbReference>
<accession>A0A2T5V4Q8</accession>
<dbReference type="Proteomes" id="UP000244081">
    <property type="component" value="Unassembled WGS sequence"/>
</dbReference>
<proteinExistence type="predicted"/>
<reference evidence="3 4" key="1">
    <citation type="submission" date="2018-04" db="EMBL/GenBank/DDBJ databases">
        <title>Genomic Encyclopedia of Archaeal and Bacterial Type Strains, Phase II (KMG-II): from individual species to whole genera.</title>
        <authorList>
            <person name="Goeker M."/>
        </authorList>
    </citation>
    <scope>NUCLEOTIDE SEQUENCE [LARGE SCALE GENOMIC DNA]</scope>
    <source>
        <strain evidence="3 4">DSM 23382</strain>
    </source>
</reference>
<dbReference type="AlphaFoldDB" id="A0A2T5V4Q8"/>
<protein>
    <submittedName>
        <fullName evidence="3">YrhK-like protein</fullName>
    </submittedName>
</protein>
<keyword evidence="4" id="KW-1185">Reference proteome</keyword>
<feature type="transmembrane region" description="Helical" evidence="1">
    <location>
        <begin position="200"/>
        <end position="218"/>
    </location>
</feature>
<dbReference type="Pfam" id="PF14145">
    <property type="entry name" value="YrhK"/>
    <property type="match status" value="1"/>
</dbReference>
<keyword evidence="1" id="KW-1133">Transmembrane helix</keyword>
<dbReference type="OrthoDB" id="5862062at2"/>
<comment type="caution">
    <text evidence="3">The sequence shown here is derived from an EMBL/GenBank/DDBJ whole genome shotgun (WGS) entry which is preliminary data.</text>
</comment>
<feature type="transmembrane region" description="Helical" evidence="1">
    <location>
        <begin position="101"/>
        <end position="123"/>
    </location>
</feature>
<dbReference type="PANTHER" id="PTHR34967:SF1">
    <property type="entry name" value="OS02G0257200 PROTEIN"/>
    <property type="match status" value="1"/>
</dbReference>
<evidence type="ECO:0000313" key="4">
    <source>
        <dbReference type="Proteomes" id="UP000244081"/>
    </source>
</evidence>
<dbReference type="PANTHER" id="PTHR34967">
    <property type="entry name" value="OS02G0257200 PROTEIN"/>
    <property type="match status" value="1"/>
</dbReference>
<sequence length="246" mass="26983">MAHLYTARRRALNIFAGKTDRNAQHRWERINAVLYNFGGLTFIAGSVFFVPDLHLETTVGAWLFVVGSLIYLLVTTQDFFEIQQRLAERGASPARERLEAAAAWLYLVATVFVLMGSFCFTALIDRKAAGGLIFLVGSMAFFIGGALNISQITPDVPMRARQMMNLTAFSFSSGALLFAVASVPYLWIRPGGVNTEAIKTYLAWQYVIGSALFLMGGVTNQIRLHLRHAASNGQSASPQEAKAPAE</sequence>
<feature type="transmembrane region" description="Helical" evidence="1">
    <location>
        <begin position="129"/>
        <end position="147"/>
    </location>
</feature>
<keyword evidence="1" id="KW-0812">Transmembrane</keyword>
<evidence type="ECO:0000313" key="3">
    <source>
        <dbReference type="EMBL" id="PTW58738.1"/>
    </source>
</evidence>
<keyword evidence="1" id="KW-0472">Membrane</keyword>
<feature type="transmembrane region" description="Helical" evidence="1">
    <location>
        <begin position="61"/>
        <end position="80"/>
    </location>
</feature>
<feature type="transmembrane region" description="Helical" evidence="1">
    <location>
        <begin position="30"/>
        <end position="49"/>
    </location>
</feature>